<comment type="caution">
    <text evidence="1">The sequence shown here is derived from an EMBL/GenBank/DDBJ whole genome shotgun (WGS) entry which is preliminary data.</text>
</comment>
<organism evidence="1 2">
    <name type="scientific">Stylosanthes scabra</name>
    <dbReference type="NCBI Taxonomy" id="79078"/>
    <lineage>
        <taxon>Eukaryota</taxon>
        <taxon>Viridiplantae</taxon>
        <taxon>Streptophyta</taxon>
        <taxon>Embryophyta</taxon>
        <taxon>Tracheophyta</taxon>
        <taxon>Spermatophyta</taxon>
        <taxon>Magnoliopsida</taxon>
        <taxon>eudicotyledons</taxon>
        <taxon>Gunneridae</taxon>
        <taxon>Pentapetalae</taxon>
        <taxon>rosids</taxon>
        <taxon>fabids</taxon>
        <taxon>Fabales</taxon>
        <taxon>Fabaceae</taxon>
        <taxon>Papilionoideae</taxon>
        <taxon>50 kb inversion clade</taxon>
        <taxon>dalbergioids sensu lato</taxon>
        <taxon>Dalbergieae</taxon>
        <taxon>Pterocarpus clade</taxon>
        <taxon>Stylosanthes</taxon>
    </lineage>
</organism>
<evidence type="ECO:0000313" key="2">
    <source>
        <dbReference type="Proteomes" id="UP001341840"/>
    </source>
</evidence>
<evidence type="ECO:0008006" key="3">
    <source>
        <dbReference type="Google" id="ProtNLM"/>
    </source>
</evidence>
<proteinExistence type="predicted"/>
<name>A0ABU6V8Y6_9FABA</name>
<protein>
    <recommendedName>
        <fullName evidence="3">DUF4283 domain-containing protein</fullName>
    </recommendedName>
</protein>
<gene>
    <name evidence="1" type="ORF">PIB30_027251</name>
</gene>
<accession>A0ABU6V8Y6</accession>
<evidence type="ECO:0000313" key="1">
    <source>
        <dbReference type="EMBL" id="MED6170071.1"/>
    </source>
</evidence>
<dbReference type="EMBL" id="JASCZI010151139">
    <property type="protein sequence ID" value="MED6170071.1"/>
    <property type="molecule type" value="Genomic_DNA"/>
</dbReference>
<sequence length="138" mass="15859">MENEIAEDGVVLHVDPMLNQEHNMNNLNLVGKIIIMKEFSFGSIKAGLMGMWKILMELSSQSFNDHEKGRQILNKDTWSLRGHLINLSLWTALQLIDATKPRYFSGLGVNRSPPIEEMEAPKTHIQIEAWKNEVLRYN</sequence>
<reference evidence="1 2" key="1">
    <citation type="journal article" date="2023" name="Plants (Basel)">
        <title>Bridging the Gap: Combining Genomics and Transcriptomics Approaches to Understand Stylosanthes scabra, an Orphan Legume from the Brazilian Caatinga.</title>
        <authorList>
            <person name="Ferreira-Neto J.R.C."/>
            <person name="da Silva M.D."/>
            <person name="Binneck E."/>
            <person name="de Melo N.F."/>
            <person name="da Silva R.H."/>
            <person name="de Melo A.L.T.M."/>
            <person name="Pandolfi V."/>
            <person name="Bustamante F.O."/>
            <person name="Brasileiro-Vidal A.C."/>
            <person name="Benko-Iseppon A.M."/>
        </authorList>
    </citation>
    <scope>NUCLEOTIDE SEQUENCE [LARGE SCALE GENOMIC DNA]</scope>
    <source>
        <tissue evidence="1">Leaves</tissue>
    </source>
</reference>
<keyword evidence="2" id="KW-1185">Reference proteome</keyword>
<dbReference type="Proteomes" id="UP001341840">
    <property type="component" value="Unassembled WGS sequence"/>
</dbReference>